<evidence type="ECO:0000256" key="6">
    <source>
        <dbReference type="RuleBase" id="RU366058"/>
    </source>
</evidence>
<dbReference type="RefSeq" id="WP_119116370.1">
    <property type="nucleotide sequence ID" value="NZ_QWVS01000013.1"/>
</dbReference>
<comment type="subcellular location">
    <subcellularLocation>
        <location evidence="1 6">Cell membrane</location>
        <topology evidence="1 6">Multi-pass membrane protein</topology>
    </subcellularLocation>
</comment>
<evidence type="ECO:0000256" key="4">
    <source>
        <dbReference type="ARBA" id="ARBA00022989"/>
    </source>
</evidence>
<gene>
    <name evidence="8" type="ORF">D1953_06555</name>
</gene>
<dbReference type="Pfam" id="PF09335">
    <property type="entry name" value="VTT_dom"/>
    <property type="match status" value="1"/>
</dbReference>
<evidence type="ECO:0000259" key="7">
    <source>
        <dbReference type="Pfam" id="PF09335"/>
    </source>
</evidence>
<accession>A0A398BAE6</accession>
<proteinExistence type="inferred from homology"/>
<comment type="caution">
    <text evidence="6">Lacks conserved residue(s) required for the propagation of feature annotation.</text>
</comment>
<protein>
    <recommendedName>
        <fullName evidence="6">TVP38/TMEM64 family membrane protein</fullName>
    </recommendedName>
</protein>
<evidence type="ECO:0000256" key="1">
    <source>
        <dbReference type="ARBA" id="ARBA00004651"/>
    </source>
</evidence>
<dbReference type="PANTHER" id="PTHR12677">
    <property type="entry name" value="GOLGI APPARATUS MEMBRANE PROTEIN TVP38-RELATED"/>
    <property type="match status" value="1"/>
</dbReference>
<name>A0A398BAE6_9BACI</name>
<keyword evidence="3 6" id="KW-0812">Transmembrane</keyword>
<feature type="transmembrane region" description="Helical" evidence="6">
    <location>
        <begin position="53"/>
        <end position="70"/>
    </location>
</feature>
<dbReference type="EMBL" id="QWVS01000013">
    <property type="protein sequence ID" value="RID86975.1"/>
    <property type="molecule type" value="Genomic_DNA"/>
</dbReference>
<evidence type="ECO:0000256" key="5">
    <source>
        <dbReference type="ARBA" id="ARBA00023136"/>
    </source>
</evidence>
<evidence type="ECO:0000256" key="3">
    <source>
        <dbReference type="ARBA" id="ARBA00022692"/>
    </source>
</evidence>
<comment type="similarity">
    <text evidence="6">Belongs to the TVP38/TMEM64 family.</text>
</comment>
<feature type="transmembrane region" description="Helical" evidence="6">
    <location>
        <begin position="12"/>
        <end position="33"/>
    </location>
</feature>
<keyword evidence="9" id="KW-1185">Reference proteome</keyword>
<dbReference type="Proteomes" id="UP000266016">
    <property type="component" value="Unassembled WGS sequence"/>
</dbReference>
<evidence type="ECO:0000313" key="9">
    <source>
        <dbReference type="Proteomes" id="UP000266016"/>
    </source>
</evidence>
<dbReference type="PANTHER" id="PTHR12677:SF55">
    <property type="entry name" value="UNDECAPRENYL PHOSPHATE TRANSPORTER SAOUHSC_00901-RELATED"/>
    <property type="match status" value="1"/>
</dbReference>
<dbReference type="AlphaFoldDB" id="A0A398BAE6"/>
<dbReference type="InterPro" id="IPR032816">
    <property type="entry name" value="VTT_dom"/>
</dbReference>
<feature type="transmembrane region" description="Helical" evidence="6">
    <location>
        <begin position="162"/>
        <end position="178"/>
    </location>
</feature>
<evidence type="ECO:0000313" key="8">
    <source>
        <dbReference type="EMBL" id="RID86975.1"/>
    </source>
</evidence>
<dbReference type="GO" id="GO:0005886">
    <property type="term" value="C:plasma membrane"/>
    <property type="evidence" value="ECO:0007669"/>
    <property type="project" value="UniProtKB-SubCell"/>
</dbReference>
<reference evidence="8 9" key="1">
    <citation type="submission" date="2018-08" db="EMBL/GenBank/DDBJ databases">
        <title>Bacillus jemisoniae sp. nov., Bacillus chryseoplanitiae sp. nov., Bacillus resnikiae sp. nov., and Bacillus frankliniae sp. nov., isolated from Viking spacecraft and associated surfaces.</title>
        <authorList>
            <person name="Seuylemezian A."/>
            <person name="Vaishampayan P."/>
        </authorList>
    </citation>
    <scope>NUCLEOTIDE SEQUENCE [LARGE SCALE GENOMIC DNA]</scope>
    <source>
        <strain evidence="8 9">MA001</strain>
    </source>
</reference>
<sequence>MKEFILNWFSQAGPFSIIVSIFINIVISIFGVIPSVFLTALNITFFGFEAGMFISYIGECAGASTSFLLYRKGIRYMEYSLPAHSKYLNKLTASTGKEAFIFVLAFRLVPFIPSGLINLGAALSKISLLHFTLASTIGKIPAMLLEAYSVNEVLMWETEGKGILFIVSFIMLLIYWAVKRKRV</sequence>
<feature type="transmembrane region" description="Helical" evidence="6">
    <location>
        <begin position="99"/>
        <end position="123"/>
    </location>
</feature>
<organism evidence="8 9">
    <name type="scientific">Peribacillus asahii</name>
    <dbReference type="NCBI Taxonomy" id="228899"/>
    <lineage>
        <taxon>Bacteria</taxon>
        <taxon>Bacillati</taxon>
        <taxon>Bacillota</taxon>
        <taxon>Bacilli</taxon>
        <taxon>Bacillales</taxon>
        <taxon>Bacillaceae</taxon>
        <taxon>Peribacillus</taxon>
    </lineage>
</organism>
<keyword evidence="4 6" id="KW-1133">Transmembrane helix</keyword>
<keyword evidence="2 6" id="KW-1003">Cell membrane</keyword>
<feature type="domain" description="VTT" evidence="7">
    <location>
        <begin position="33"/>
        <end position="150"/>
    </location>
</feature>
<evidence type="ECO:0000256" key="2">
    <source>
        <dbReference type="ARBA" id="ARBA00022475"/>
    </source>
</evidence>
<keyword evidence="5 6" id="KW-0472">Membrane</keyword>
<comment type="caution">
    <text evidence="8">The sequence shown here is derived from an EMBL/GenBank/DDBJ whole genome shotgun (WGS) entry which is preliminary data.</text>
</comment>
<dbReference type="InterPro" id="IPR015414">
    <property type="entry name" value="TMEM64"/>
</dbReference>